<dbReference type="Proteomes" id="UP001307849">
    <property type="component" value="Unassembled WGS sequence"/>
</dbReference>
<keyword evidence="2" id="KW-1185">Reference proteome</keyword>
<organism evidence="1 2">
    <name type="scientific">Arthrobotrys conoides</name>
    <dbReference type="NCBI Taxonomy" id="74498"/>
    <lineage>
        <taxon>Eukaryota</taxon>
        <taxon>Fungi</taxon>
        <taxon>Dikarya</taxon>
        <taxon>Ascomycota</taxon>
        <taxon>Pezizomycotina</taxon>
        <taxon>Orbiliomycetes</taxon>
        <taxon>Orbiliales</taxon>
        <taxon>Orbiliaceae</taxon>
        <taxon>Arthrobotrys</taxon>
    </lineage>
</organism>
<reference evidence="1 2" key="1">
    <citation type="submission" date="2019-10" db="EMBL/GenBank/DDBJ databases">
        <authorList>
            <person name="Palmer J.M."/>
        </authorList>
    </citation>
    <scope>NUCLEOTIDE SEQUENCE [LARGE SCALE GENOMIC DNA]</scope>
    <source>
        <strain evidence="1 2">TWF506</strain>
    </source>
</reference>
<sequence length="124" mass="14678">MLPVREEFFNQDKARQSLRDFRAQIFKLSQPNVERKIQGAVDHAIDERVRSLIRETVREELKTMHRAMEEEFILQMVRATNKKLMRIVHFCVLQCLGLMKDVYSVLRRVGFADWRAGRGETVTN</sequence>
<comment type="caution">
    <text evidence="1">The sequence shown here is derived from an EMBL/GenBank/DDBJ whole genome shotgun (WGS) entry which is preliminary data.</text>
</comment>
<dbReference type="EMBL" id="JAVHJM010000003">
    <property type="protein sequence ID" value="KAK6516408.1"/>
    <property type="molecule type" value="Genomic_DNA"/>
</dbReference>
<accession>A0AAN8RNX2</accession>
<evidence type="ECO:0000313" key="2">
    <source>
        <dbReference type="Proteomes" id="UP001307849"/>
    </source>
</evidence>
<dbReference type="AlphaFoldDB" id="A0AAN8RNX2"/>
<protein>
    <submittedName>
        <fullName evidence="1">Uncharacterized protein</fullName>
    </submittedName>
</protein>
<proteinExistence type="predicted"/>
<evidence type="ECO:0000313" key="1">
    <source>
        <dbReference type="EMBL" id="KAK6516408.1"/>
    </source>
</evidence>
<gene>
    <name evidence="1" type="ORF">TWF506_006318</name>
</gene>
<name>A0AAN8RNX2_9PEZI</name>